<accession>A0A125R0K3</accession>
<dbReference type="InterPro" id="IPR046342">
    <property type="entry name" value="CBS_dom_sf"/>
</dbReference>
<dbReference type="EMBL" id="CP014226">
    <property type="protein sequence ID" value="AMD02179.1"/>
    <property type="molecule type" value="Genomic_DNA"/>
</dbReference>
<dbReference type="Pfam" id="PF00571">
    <property type="entry name" value="CBS"/>
    <property type="match status" value="2"/>
</dbReference>
<protein>
    <submittedName>
        <fullName evidence="4">Hypoxic response protein 1</fullName>
    </submittedName>
</protein>
<dbReference type="SMART" id="SM00116">
    <property type="entry name" value="CBS"/>
    <property type="match status" value="2"/>
</dbReference>
<reference evidence="4 5" key="2">
    <citation type="submission" date="2016-02" db="EMBL/GenBank/DDBJ databases">
        <authorList>
            <person name="Wen L."/>
            <person name="He K."/>
            <person name="Yang H."/>
        </authorList>
    </citation>
    <scope>NUCLEOTIDE SEQUENCE [LARGE SCALE GENOMIC DNA]</scope>
    <source>
        <strain evidence="4 5">AGD 8-3</strain>
    </source>
</reference>
<reference evidence="4 5" key="1">
    <citation type="journal article" date="2016" name="Genome Announc.">
        <title>Draft Genome Sequence of 'Halomonas chromatireducens' Strain AGD 8-3, a Haloalkaliphilic Chromate- and Selenite-Reducing Gammaproteobacterium.</title>
        <authorList>
            <person name="Sharko F.S."/>
            <person name="Shapovalova A.A."/>
            <person name="Tsygankova S.V."/>
            <person name="Komova A.V."/>
            <person name="Boulygina E.S."/>
            <person name="Teslyuk A.B."/>
            <person name="Gotovtsev P.M."/>
            <person name="Namsaraev Z.B."/>
            <person name="Khijniak T.V."/>
            <person name="Nedoluzhko A.V."/>
            <person name="Vasilov R.G."/>
        </authorList>
    </citation>
    <scope>NUCLEOTIDE SEQUENCE [LARGE SCALE GENOMIC DNA]</scope>
    <source>
        <strain evidence="4 5">AGD 8-3</strain>
    </source>
</reference>
<dbReference type="STRING" id="507626.LOKO_03133"/>
<keyword evidence="5" id="KW-1185">Reference proteome</keyword>
<dbReference type="PATRIC" id="fig|507626.3.peg.3128"/>
<dbReference type="KEGG" id="hco:LOKO_03133"/>
<proteinExistence type="predicted"/>
<evidence type="ECO:0000256" key="1">
    <source>
        <dbReference type="ARBA" id="ARBA00023122"/>
    </source>
</evidence>
<evidence type="ECO:0000313" key="5">
    <source>
        <dbReference type="Proteomes" id="UP000063387"/>
    </source>
</evidence>
<dbReference type="InterPro" id="IPR051257">
    <property type="entry name" value="Diverse_CBS-Domain"/>
</dbReference>
<dbReference type="PROSITE" id="PS51371">
    <property type="entry name" value="CBS"/>
    <property type="match status" value="2"/>
</dbReference>
<evidence type="ECO:0000256" key="2">
    <source>
        <dbReference type="PROSITE-ProRule" id="PRU00703"/>
    </source>
</evidence>
<keyword evidence="1 2" id="KW-0129">CBS domain</keyword>
<dbReference type="PANTHER" id="PTHR43080:SF26">
    <property type="entry name" value="REGULATORY PROTEIN"/>
    <property type="match status" value="1"/>
</dbReference>
<organism evidence="4 5">
    <name type="scientific">Halomonas chromatireducens</name>
    <dbReference type="NCBI Taxonomy" id="507626"/>
    <lineage>
        <taxon>Bacteria</taxon>
        <taxon>Pseudomonadati</taxon>
        <taxon>Pseudomonadota</taxon>
        <taxon>Gammaproteobacteria</taxon>
        <taxon>Oceanospirillales</taxon>
        <taxon>Halomonadaceae</taxon>
        <taxon>Halomonas</taxon>
    </lineage>
</organism>
<feature type="domain" description="CBS" evidence="3">
    <location>
        <begin position="124"/>
        <end position="179"/>
    </location>
</feature>
<dbReference type="InterPro" id="IPR044729">
    <property type="entry name" value="CBS_bac"/>
</dbReference>
<dbReference type="CDD" id="cd04629">
    <property type="entry name" value="CBS_pair_bac"/>
    <property type="match status" value="1"/>
</dbReference>
<dbReference type="PANTHER" id="PTHR43080">
    <property type="entry name" value="CBS DOMAIN-CONTAINING PROTEIN CBSX3, MITOCHONDRIAL"/>
    <property type="match status" value="1"/>
</dbReference>
<feature type="domain" description="CBS" evidence="3">
    <location>
        <begin position="57"/>
        <end position="116"/>
    </location>
</feature>
<dbReference type="Proteomes" id="UP000063387">
    <property type="component" value="Chromosome"/>
</dbReference>
<dbReference type="SUPFAM" id="SSF54631">
    <property type="entry name" value="CBS-domain pair"/>
    <property type="match status" value="1"/>
</dbReference>
<name>A0A125R0K3_9GAMM</name>
<evidence type="ECO:0000313" key="4">
    <source>
        <dbReference type="EMBL" id="AMD02179.1"/>
    </source>
</evidence>
<gene>
    <name evidence="4" type="primary">hrp1</name>
    <name evidence="4" type="ORF">LOKO_03133</name>
</gene>
<dbReference type="AlphaFoldDB" id="A0A125R0K3"/>
<dbReference type="InterPro" id="IPR000644">
    <property type="entry name" value="CBS_dom"/>
</dbReference>
<sequence>MGTMFPDKITSALEKVFMTTGQTRAPLGYDGYITCHVPPAKEMPMPNKAPTIVRDIMSRDCYRVTATTSVSTLAEGLALHRLPGVPVVDKSDRLIGFISEQDVLGKILESAYLNDEPPLVGDLMRNEVLSVSPNKSITDLAQEMLGHKPKVFPVVEQERLVGIVTRRDVLTAVVRMRHK</sequence>
<evidence type="ECO:0000259" key="3">
    <source>
        <dbReference type="PROSITE" id="PS51371"/>
    </source>
</evidence>
<dbReference type="Gene3D" id="3.10.580.10">
    <property type="entry name" value="CBS-domain"/>
    <property type="match status" value="1"/>
</dbReference>